<gene>
    <name evidence="8" type="ORF">EDD32_3451</name>
</gene>
<evidence type="ECO:0000259" key="7">
    <source>
        <dbReference type="PROSITE" id="PS50850"/>
    </source>
</evidence>
<feature type="transmembrane region" description="Helical" evidence="6">
    <location>
        <begin position="266"/>
        <end position="283"/>
    </location>
</feature>
<organism evidence="8 9">
    <name type="scientific">Georgenia muralis</name>
    <dbReference type="NCBI Taxonomy" id="154117"/>
    <lineage>
        <taxon>Bacteria</taxon>
        <taxon>Bacillati</taxon>
        <taxon>Actinomycetota</taxon>
        <taxon>Actinomycetes</taxon>
        <taxon>Micrococcales</taxon>
        <taxon>Bogoriellaceae</taxon>
        <taxon>Georgenia</taxon>
    </lineage>
</organism>
<dbReference type="Pfam" id="PF07690">
    <property type="entry name" value="MFS_1"/>
    <property type="match status" value="1"/>
</dbReference>
<reference evidence="8 9" key="1">
    <citation type="submission" date="2018-11" db="EMBL/GenBank/DDBJ databases">
        <title>Sequencing the genomes of 1000 actinobacteria strains.</title>
        <authorList>
            <person name="Klenk H.-P."/>
        </authorList>
    </citation>
    <scope>NUCLEOTIDE SEQUENCE [LARGE SCALE GENOMIC DNA]</scope>
    <source>
        <strain evidence="8 9">DSM 14418</strain>
    </source>
</reference>
<feature type="transmembrane region" description="Helical" evidence="6">
    <location>
        <begin position="354"/>
        <end position="372"/>
    </location>
</feature>
<feature type="transmembrane region" description="Helical" evidence="6">
    <location>
        <begin position="73"/>
        <end position="97"/>
    </location>
</feature>
<feature type="transmembrane region" description="Helical" evidence="6">
    <location>
        <begin position="103"/>
        <end position="120"/>
    </location>
</feature>
<dbReference type="SUPFAM" id="SSF103473">
    <property type="entry name" value="MFS general substrate transporter"/>
    <property type="match status" value="1"/>
</dbReference>
<evidence type="ECO:0000313" key="8">
    <source>
        <dbReference type="EMBL" id="RPF28901.1"/>
    </source>
</evidence>
<evidence type="ECO:0000256" key="3">
    <source>
        <dbReference type="ARBA" id="ARBA00022692"/>
    </source>
</evidence>
<evidence type="ECO:0000256" key="1">
    <source>
        <dbReference type="ARBA" id="ARBA00004651"/>
    </source>
</evidence>
<dbReference type="InterPro" id="IPR011701">
    <property type="entry name" value="MFS"/>
</dbReference>
<evidence type="ECO:0000256" key="6">
    <source>
        <dbReference type="SAM" id="Phobius"/>
    </source>
</evidence>
<accession>A0A3N5AB82</accession>
<keyword evidence="2" id="KW-1003">Cell membrane</keyword>
<dbReference type="Proteomes" id="UP000280726">
    <property type="component" value="Unassembled WGS sequence"/>
</dbReference>
<keyword evidence="3 6" id="KW-0812">Transmembrane</keyword>
<name>A0A3N5AB82_9MICO</name>
<dbReference type="PROSITE" id="PS50850">
    <property type="entry name" value="MFS"/>
    <property type="match status" value="1"/>
</dbReference>
<dbReference type="EMBL" id="RKRA01000001">
    <property type="protein sequence ID" value="RPF28901.1"/>
    <property type="molecule type" value="Genomic_DNA"/>
</dbReference>
<keyword evidence="4 6" id="KW-1133">Transmembrane helix</keyword>
<comment type="subcellular location">
    <subcellularLocation>
        <location evidence="1">Cell membrane</location>
        <topology evidence="1">Multi-pass membrane protein</topology>
    </subcellularLocation>
</comment>
<evidence type="ECO:0000256" key="4">
    <source>
        <dbReference type="ARBA" id="ARBA00022989"/>
    </source>
</evidence>
<feature type="domain" description="Major facilitator superfamily (MFS) profile" evidence="7">
    <location>
        <begin position="4"/>
        <end position="375"/>
    </location>
</feature>
<feature type="transmembrane region" description="Helical" evidence="6">
    <location>
        <begin position="324"/>
        <end position="348"/>
    </location>
</feature>
<dbReference type="InterPro" id="IPR020846">
    <property type="entry name" value="MFS_dom"/>
</dbReference>
<evidence type="ECO:0000256" key="5">
    <source>
        <dbReference type="ARBA" id="ARBA00023136"/>
    </source>
</evidence>
<feature type="transmembrane region" description="Helical" evidence="6">
    <location>
        <begin position="20"/>
        <end position="37"/>
    </location>
</feature>
<feature type="transmembrane region" description="Helical" evidence="6">
    <location>
        <begin position="132"/>
        <end position="150"/>
    </location>
</feature>
<sequence length="377" mass="38268">MRRTIRQLQAVTFLSSFDRMLIAPVLPLVAADLGVSVEVAAGAATAYFVGYGVMQVGWGVVSDRFGRVPTVRVALAVAGVLATASFLVPSFALLVLLRGLTGAALAAVVPGALVYLGDAVDAARRHGPLTDVMRAMALGTALATVVAAVLGDALGWRAALALPGVLALVVVWWTRTMPEPSRVVGGTDRRAFGAVARDGRARALLAVAFVEGGLMLGVLPLLPALLQGRGMSVTLSGVVVAGYGVGVVVFARVVKAVSSRTGPASLMAAGAVMTVASSLVLAADRSGPAVLAAAVLLAGGWAFFHSTLQNWVTETLPRARATMVSLFATALFVGSAAGTAAASAALGAGAMTRYFAAAAVVMAVLGALVVRARARWR</sequence>
<keyword evidence="5 6" id="KW-0472">Membrane</keyword>
<feature type="transmembrane region" description="Helical" evidence="6">
    <location>
        <begin position="232"/>
        <end position="254"/>
    </location>
</feature>
<dbReference type="PANTHER" id="PTHR43124:SF3">
    <property type="entry name" value="CHLORAMPHENICOL EFFLUX PUMP RV0191"/>
    <property type="match status" value="1"/>
</dbReference>
<feature type="transmembrane region" description="Helical" evidence="6">
    <location>
        <begin position="289"/>
        <end position="312"/>
    </location>
</feature>
<feature type="transmembrane region" description="Helical" evidence="6">
    <location>
        <begin position="203"/>
        <end position="226"/>
    </location>
</feature>
<dbReference type="AlphaFoldDB" id="A0A3N5AB82"/>
<dbReference type="GO" id="GO:0005886">
    <property type="term" value="C:plasma membrane"/>
    <property type="evidence" value="ECO:0007669"/>
    <property type="project" value="UniProtKB-SubCell"/>
</dbReference>
<feature type="transmembrane region" description="Helical" evidence="6">
    <location>
        <begin position="156"/>
        <end position="174"/>
    </location>
</feature>
<protein>
    <submittedName>
        <fullName evidence="8">Putative MFS family arabinose efflux permease</fullName>
    </submittedName>
</protein>
<comment type="caution">
    <text evidence="8">The sequence shown here is derived from an EMBL/GenBank/DDBJ whole genome shotgun (WGS) entry which is preliminary data.</text>
</comment>
<evidence type="ECO:0000256" key="2">
    <source>
        <dbReference type="ARBA" id="ARBA00022475"/>
    </source>
</evidence>
<dbReference type="InterPro" id="IPR036259">
    <property type="entry name" value="MFS_trans_sf"/>
</dbReference>
<dbReference type="PANTHER" id="PTHR43124">
    <property type="entry name" value="PURINE EFFLUX PUMP PBUE"/>
    <property type="match status" value="1"/>
</dbReference>
<feature type="transmembrane region" description="Helical" evidence="6">
    <location>
        <begin position="43"/>
        <end position="61"/>
    </location>
</feature>
<evidence type="ECO:0000313" key="9">
    <source>
        <dbReference type="Proteomes" id="UP000280726"/>
    </source>
</evidence>
<keyword evidence="9" id="KW-1185">Reference proteome</keyword>
<dbReference type="InterPro" id="IPR050189">
    <property type="entry name" value="MFS_Efflux_Transporters"/>
</dbReference>
<dbReference type="GO" id="GO:0022857">
    <property type="term" value="F:transmembrane transporter activity"/>
    <property type="evidence" value="ECO:0007669"/>
    <property type="project" value="InterPro"/>
</dbReference>
<proteinExistence type="predicted"/>
<dbReference type="Gene3D" id="1.20.1250.20">
    <property type="entry name" value="MFS general substrate transporter like domains"/>
    <property type="match status" value="1"/>
</dbReference>
<dbReference type="OrthoDB" id="106589at2"/>
<dbReference type="RefSeq" id="WP_123919457.1">
    <property type="nucleotide sequence ID" value="NZ_RKRA01000001.1"/>
</dbReference>